<keyword evidence="1" id="KW-0732">Signal</keyword>
<feature type="signal peptide" evidence="1">
    <location>
        <begin position="1"/>
        <end position="19"/>
    </location>
</feature>
<dbReference type="RefSeq" id="WP_320550168.1">
    <property type="nucleotide sequence ID" value="NZ_JAQLOK010000001.1"/>
</dbReference>
<reference evidence="2 3" key="1">
    <citation type="journal article" date="2024" name="Curr. Microbiol.">
        <title>Luteibacter sahnii sp. nov., A Novel Yellow-Colored Xanthomonadin Pigment Producing Probiotic Bacterium from Healthy Rice Seed Microbiome.</title>
        <authorList>
            <person name="Jaiswal G."/>
            <person name="Rana R."/>
            <person name="Nayak P.K."/>
            <person name="Chouhan R."/>
            <person name="Gandhi S.G."/>
            <person name="Patel H.K."/>
            <person name="Patil P.B."/>
        </authorList>
    </citation>
    <scope>NUCLEOTIDE SEQUENCE [LARGE SCALE GENOMIC DNA]</scope>
    <source>
        <strain evidence="2 3">PPL201</strain>
    </source>
</reference>
<sequence length="115" mass="13808">MRSFNRLLPLCLISLVAACAPLPPRRERVVVVEQPPPPTYVVRVTHEPPPEVVEVVPPPRDGWFWAHGYWRWDGYRYVRVPGHWERVVVGHHYVHAYWEHRDGQWWLHEGYWARD</sequence>
<accession>A0ABT6BC76</accession>
<dbReference type="PROSITE" id="PS51257">
    <property type="entry name" value="PROKAR_LIPOPROTEIN"/>
    <property type="match status" value="1"/>
</dbReference>
<evidence type="ECO:0008006" key="4">
    <source>
        <dbReference type="Google" id="ProtNLM"/>
    </source>
</evidence>
<comment type="caution">
    <text evidence="2">The sequence shown here is derived from an EMBL/GenBank/DDBJ whole genome shotgun (WGS) entry which is preliminary data.</text>
</comment>
<keyword evidence="3" id="KW-1185">Reference proteome</keyword>
<evidence type="ECO:0000256" key="1">
    <source>
        <dbReference type="SAM" id="SignalP"/>
    </source>
</evidence>
<evidence type="ECO:0000313" key="3">
    <source>
        <dbReference type="Proteomes" id="UP001528850"/>
    </source>
</evidence>
<dbReference type="EMBL" id="JARJJS010000002">
    <property type="protein sequence ID" value="MDF4025687.1"/>
    <property type="molecule type" value="Genomic_DNA"/>
</dbReference>
<protein>
    <recommendedName>
        <fullName evidence="4">YXWGXW repeat-containing protein</fullName>
    </recommendedName>
</protein>
<name>A0ABT6BC76_9GAMM</name>
<evidence type="ECO:0000313" key="2">
    <source>
        <dbReference type="EMBL" id="MDF4025687.1"/>
    </source>
</evidence>
<dbReference type="Proteomes" id="UP001528850">
    <property type="component" value="Unassembled WGS sequence"/>
</dbReference>
<proteinExistence type="predicted"/>
<feature type="chain" id="PRO_5045800971" description="YXWGXW repeat-containing protein" evidence="1">
    <location>
        <begin position="20"/>
        <end position="115"/>
    </location>
</feature>
<organism evidence="2 3">
    <name type="scientific">Luteibacter sahnii</name>
    <dbReference type="NCBI Taxonomy" id="3021977"/>
    <lineage>
        <taxon>Bacteria</taxon>
        <taxon>Pseudomonadati</taxon>
        <taxon>Pseudomonadota</taxon>
        <taxon>Gammaproteobacteria</taxon>
        <taxon>Lysobacterales</taxon>
        <taxon>Rhodanobacteraceae</taxon>
        <taxon>Luteibacter</taxon>
    </lineage>
</organism>
<gene>
    <name evidence="2" type="ORF">P3W24_11990</name>
</gene>